<feature type="domain" description="RNA polymerase sigma-70 region 2" evidence="5">
    <location>
        <begin position="12"/>
        <end position="74"/>
    </location>
</feature>
<keyword evidence="7" id="KW-1185">Reference proteome</keyword>
<dbReference type="PANTHER" id="PTHR30385">
    <property type="entry name" value="SIGMA FACTOR F FLAGELLAR"/>
    <property type="match status" value="1"/>
</dbReference>
<dbReference type="InterPro" id="IPR013324">
    <property type="entry name" value="RNA_pol_sigma_r3/r4-like"/>
</dbReference>
<dbReference type="InterPro" id="IPR013325">
    <property type="entry name" value="RNA_pol_sigma_r2"/>
</dbReference>
<dbReference type="Pfam" id="PF04542">
    <property type="entry name" value="Sigma70_r2"/>
    <property type="match status" value="1"/>
</dbReference>
<gene>
    <name evidence="6" type="primary">sigS</name>
    <name evidence="6" type="ORF">GCM10007096_40750</name>
</gene>
<evidence type="ECO:0000256" key="3">
    <source>
        <dbReference type="ARBA" id="ARBA00023125"/>
    </source>
</evidence>
<dbReference type="GO" id="GO:0003677">
    <property type="term" value="F:DNA binding"/>
    <property type="evidence" value="ECO:0007669"/>
    <property type="project" value="UniProtKB-KW"/>
</dbReference>
<evidence type="ECO:0000256" key="1">
    <source>
        <dbReference type="ARBA" id="ARBA00023015"/>
    </source>
</evidence>
<keyword evidence="3" id="KW-0238">DNA-binding</keyword>
<dbReference type="SUPFAM" id="SSF88946">
    <property type="entry name" value="Sigma2 domain of RNA polymerase sigma factors"/>
    <property type="match status" value="1"/>
</dbReference>
<dbReference type="Proteomes" id="UP000656813">
    <property type="component" value="Unassembled WGS sequence"/>
</dbReference>
<dbReference type="GO" id="GO:0006352">
    <property type="term" value="P:DNA-templated transcription initiation"/>
    <property type="evidence" value="ECO:0007669"/>
    <property type="project" value="InterPro"/>
</dbReference>
<keyword evidence="4" id="KW-0804">Transcription</keyword>
<evidence type="ECO:0000256" key="4">
    <source>
        <dbReference type="ARBA" id="ARBA00023163"/>
    </source>
</evidence>
<reference evidence="6" key="2">
    <citation type="submission" date="2020-09" db="EMBL/GenBank/DDBJ databases">
        <authorList>
            <person name="Sun Q."/>
            <person name="Zhou Y."/>
        </authorList>
    </citation>
    <scope>NUCLEOTIDE SEQUENCE</scope>
    <source>
        <strain evidence="6">CGMCC 1.12777</strain>
    </source>
</reference>
<keyword evidence="2" id="KW-0731">Sigma factor</keyword>
<organism evidence="6 7">
    <name type="scientific">Pullulanibacillus pueri</name>
    <dbReference type="NCBI Taxonomy" id="1437324"/>
    <lineage>
        <taxon>Bacteria</taxon>
        <taxon>Bacillati</taxon>
        <taxon>Bacillota</taxon>
        <taxon>Bacilli</taxon>
        <taxon>Bacillales</taxon>
        <taxon>Sporolactobacillaceae</taxon>
        <taxon>Pullulanibacillus</taxon>
    </lineage>
</organism>
<evidence type="ECO:0000313" key="7">
    <source>
        <dbReference type="Proteomes" id="UP000656813"/>
    </source>
</evidence>
<protein>
    <submittedName>
        <fullName evidence="6">RNA polymerase sigma factor SigS</fullName>
    </submittedName>
</protein>
<proteinExistence type="predicted"/>
<dbReference type="NCBIfam" id="TIGR02937">
    <property type="entry name" value="sigma70-ECF"/>
    <property type="match status" value="1"/>
</dbReference>
<name>A0A8J3A127_9BACL</name>
<dbReference type="RefSeq" id="WP_188499227.1">
    <property type="nucleotide sequence ID" value="NZ_BMFV01000051.1"/>
</dbReference>
<evidence type="ECO:0000259" key="5">
    <source>
        <dbReference type="Pfam" id="PF04542"/>
    </source>
</evidence>
<accession>A0A8J3A127</accession>
<dbReference type="SUPFAM" id="SSF88659">
    <property type="entry name" value="Sigma3 and sigma4 domains of RNA polymerase sigma factors"/>
    <property type="match status" value="1"/>
</dbReference>
<dbReference type="GO" id="GO:0016987">
    <property type="term" value="F:sigma factor activity"/>
    <property type="evidence" value="ECO:0007669"/>
    <property type="project" value="UniProtKB-KW"/>
</dbReference>
<dbReference type="InterPro" id="IPR036388">
    <property type="entry name" value="WH-like_DNA-bd_sf"/>
</dbReference>
<dbReference type="EMBL" id="BMFV01000051">
    <property type="protein sequence ID" value="GGH88430.1"/>
    <property type="molecule type" value="Genomic_DNA"/>
</dbReference>
<comment type="caution">
    <text evidence="6">The sequence shown here is derived from an EMBL/GenBank/DDBJ whole genome shotgun (WGS) entry which is preliminary data.</text>
</comment>
<dbReference type="InterPro" id="IPR014284">
    <property type="entry name" value="RNA_pol_sigma-70_dom"/>
</dbReference>
<dbReference type="InterPro" id="IPR007627">
    <property type="entry name" value="RNA_pol_sigma70_r2"/>
</dbReference>
<dbReference type="Gene3D" id="1.10.1740.10">
    <property type="match status" value="1"/>
</dbReference>
<dbReference type="Gene3D" id="1.10.10.10">
    <property type="entry name" value="Winged helix-like DNA-binding domain superfamily/Winged helix DNA-binding domain"/>
    <property type="match status" value="1"/>
</dbReference>
<evidence type="ECO:0000313" key="6">
    <source>
        <dbReference type="EMBL" id="GGH88430.1"/>
    </source>
</evidence>
<sequence>MDTAFEDIAQQFEPLIRKYLLELHLLADYQEMHQVGLIALWEAWRKYQPEKGPFPAFAQAVVRGRLLTEIKKQKQFSDHHTFQENLPEPPIAPKDGVLNIEALLKLSVLSERERLWLHEAIFLEKKTKIIADEQAVSVNTIRSWKKAVLKKLRKLIKAEEFL</sequence>
<keyword evidence="1" id="KW-0805">Transcription regulation</keyword>
<reference evidence="6" key="1">
    <citation type="journal article" date="2014" name="Int. J. Syst. Evol. Microbiol.">
        <title>Complete genome sequence of Corynebacterium casei LMG S-19264T (=DSM 44701T), isolated from a smear-ripened cheese.</title>
        <authorList>
            <consortium name="US DOE Joint Genome Institute (JGI-PGF)"/>
            <person name="Walter F."/>
            <person name="Albersmeier A."/>
            <person name="Kalinowski J."/>
            <person name="Ruckert C."/>
        </authorList>
    </citation>
    <scope>NUCLEOTIDE SEQUENCE</scope>
    <source>
        <strain evidence="6">CGMCC 1.12777</strain>
    </source>
</reference>
<dbReference type="AlphaFoldDB" id="A0A8J3A127"/>
<evidence type="ECO:0000256" key="2">
    <source>
        <dbReference type="ARBA" id="ARBA00023082"/>
    </source>
</evidence>